<evidence type="ECO:0000313" key="1">
    <source>
        <dbReference type="EMBL" id="KAJ3083975.1"/>
    </source>
</evidence>
<sequence length="97" mass="11166">AEFSEKQDAQEELIKSLNLQYTDKCNVIQQMATSHKLAIRQAFEEKEVALTDLETRISAALKGKDEHIHVLMGKLQDSTLQIEKLKKLIERECKQLL</sequence>
<keyword evidence="2" id="KW-1185">Reference proteome</keyword>
<comment type="caution">
    <text evidence="1">The sequence shown here is derived from an EMBL/GenBank/DDBJ whole genome shotgun (WGS) entry which is preliminary data.</text>
</comment>
<dbReference type="EMBL" id="JADGJH010004794">
    <property type="protein sequence ID" value="KAJ3083975.1"/>
    <property type="molecule type" value="Genomic_DNA"/>
</dbReference>
<reference evidence="1" key="1">
    <citation type="submission" date="2020-05" db="EMBL/GenBank/DDBJ databases">
        <title>Phylogenomic resolution of chytrid fungi.</title>
        <authorList>
            <person name="Stajich J.E."/>
            <person name="Amses K."/>
            <person name="Simmons R."/>
            <person name="Seto K."/>
            <person name="Myers J."/>
            <person name="Bonds A."/>
            <person name="Quandt C.A."/>
            <person name="Barry K."/>
            <person name="Liu P."/>
            <person name="Grigoriev I."/>
            <person name="Longcore J.E."/>
            <person name="James T.Y."/>
        </authorList>
    </citation>
    <scope>NUCLEOTIDE SEQUENCE</scope>
    <source>
        <strain evidence="1">JEL0513</strain>
    </source>
</reference>
<name>A0AAD5XA80_9FUNG</name>
<proteinExistence type="predicted"/>
<dbReference type="AlphaFoldDB" id="A0AAD5XA80"/>
<evidence type="ECO:0000313" key="2">
    <source>
        <dbReference type="Proteomes" id="UP001211907"/>
    </source>
</evidence>
<dbReference type="Proteomes" id="UP001211907">
    <property type="component" value="Unassembled WGS sequence"/>
</dbReference>
<accession>A0AAD5XA80</accession>
<feature type="non-terminal residue" evidence="1">
    <location>
        <position position="97"/>
    </location>
</feature>
<organism evidence="1 2">
    <name type="scientific">Physocladia obscura</name>
    <dbReference type="NCBI Taxonomy" id="109957"/>
    <lineage>
        <taxon>Eukaryota</taxon>
        <taxon>Fungi</taxon>
        <taxon>Fungi incertae sedis</taxon>
        <taxon>Chytridiomycota</taxon>
        <taxon>Chytridiomycota incertae sedis</taxon>
        <taxon>Chytridiomycetes</taxon>
        <taxon>Chytridiales</taxon>
        <taxon>Chytriomycetaceae</taxon>
        <taxon>Physocladia</taxon>
    </lineage>
</organism>
<protein>
    <submittedName>
        <fullName evidence="1">Uncharacterized protein</fullName>
    </submittedName>
</protein>
<gene>
    <name evidence="1" type="ORF">HK100_009367</name>
</gene>